<sequence length="322" mass="36328">MNARRTHRHKATRAWDPGDGKERRAGHRQTEARDSHTHGRLGKEKGKDKPRANGTPQMAHTARERAAKGESRAGHEGTSAGNRDLHTRRAQHRASISSTKAKATDAAAQARKVDQDTNETREGSAGAQLSAARATRGDRHQARKSNAPAREKCAREANADSKRTQAAHRARRHKTRGSVGRRPWRQAWDGRKDSHRKNKAAEPQHQTKWHDETQCAPRVGNKKQKSKTRNEEAPGIADARQTKQRENGARHKNAATQRNTGTNRKQHTLDEGTKLDRKDKDRDTASDREKDRNRDREKDRDREKGKESGKWRATHAGATTRK</sequence>
<dbReference type="EMBL" id="CAEX01007413">
    <property type="protein sequence ID" value="CCD21302.1"/>
    <property type="molecule type" value="Genomic_DNA"/>
</dbReference>
<feature type="compositionally biased region" description="Basic and acidic residues" evidence="1">
    <location>
        <begin position="16"/>
        <end position="51"/>
    </location>
</feature>
<reference evidence="2 3" key="1">
    <citation type="journal article" date="2012" name="Proc. Natl. Acad. Sci. U.S.A.">
        <title>Antigenic diversity is generated by distinct evolutionary mechanisms in African trypanosome species.</title>
        <authorList>
            <person name="Jackson A.P."/>
            <person name="Berry A."/>
            <person name="Aslett M."/>
            <person name="Allison H.C."/>
            <person name="Burton P."/>
            <person name="Vavrova-Anderson J."/>
            <person name="Brown R."/>
            <person name="Browne H."/>
            <person name="Corton N."/>
            <person name="Hauser H."/>
            <person name="Gamble J."/>
            <person name="Gilderthorp R."/>
            <person name="Marcello L."/>
            <person name="McQuillan J."/>
            <person name="Otto T.D."/>
            <person name="Quail M.A."/>
            <person name="Sanders M.J."/>
            <person name="van Tonder A."/>
            <person name="Ginger M.L."/>
            <person name="Field M.C."/>
            <person name="Barry J.D."/>
            <person name="Hertz-Fowler C."/>
            <person name="Berriman M."/>
        </authorList>
    </citation>
    <scope>NUCLEOTIDE SEQUENCE</scope>
    <source>
        <strain evidence="2 3">Y486</strain>
    </source>
</reference>
<organism evidence="2 3">
    <name type="scientific">Trypanosoma vivax (strain Y486)</name>
    <dbReference type="NCBI Taxonomy" id="1055687"/>
    <lineage>
        <taxon>Eukaryota</taxon>
        <taxon>Discoba</taxon>
        <taxon>Euglenozoa</taxon>
        <taxon>Kinetoplastea</taxon>
        <taxon>Metakinetoplastina</taxon>
        <taxon>Trypanosomatida</taxon>
        <taxon>Trypanosomatidae</taxon>
        <taxon>Trypanosoma</taxon>
        <taxon>Duttonella</taxon>
    </lineage>
</organism>
<feature type="compositionally biased region" description="Basic and acidic residues" evidence="1">
    <location>
        <begin position="61"/>
        <end position="75"/>
    </location>
</feature>
<evidence type="ECO:0000313" key="3">
    <source>
        <dbReference type="Proteomes" id="UP000009027"/>
    </source>
</evidence>
<dbReference type="VEuPathDB" id="TriTrypDB:TvY486_0042140"/>
<name>F9WUQ3_TRYVY</name>
<accession>F9WUQ3</accession>
<proteinExistence type="predicted"/>
<dbReference type="Proteomes" id="UP000009027">
    <property type="component" value="Unassembled WGS sequence"/>
</dbReference>
<feature type="compositionally biased region" description="Basic and acidic residues" evidence="1">
    <location>
        <begin position="240"/>
        <end position="249"/>
    </location>
</feature>
<feature type="compositionally biased region" description="Basic and acidic residues" evidence="1">
    <location>
        <begin position="149"/>
        <end position="163"/>
    </location>
</feature>
<feature type="compositionally biased region" description="Basic residues" evidence="1">
    <location>
        <begin position="165"/>
        <end position="176"/>
    </location>
</feature>
<dbReference type="AlphaFoldDB" id="F9WUQ3"/>
<feature type="compositionally biased region" description="Polar residues" evidence="1">
    <location>
        <begin position="254"/>
        <end position="263"/>
    </location>
</feature>
<gene>
    <name evidence="2" type="ORF">TvY486_0042140</name>
</gene>
<keyword evidence="3" id="KW-1185">Reference proteome</keyword>
<feature type="compositionally biased region" description="Low complexity" evidence="1">
    <location>
        <begin position="94"/>
        <end position="110"/>
    </location>
</feature>
<protein>
    <submittedName>
        <fullName evidence="2">Uncharacterized protein</fullName>
    </submittedName>
</protein>
<feature type="region of interest" description="Disordered" evidence="1">
    <location>
        <begin position="1"/>
        <end position="322"/>
    </location>
</feature>
<evidence type="ECO:0000313" key="2">
    <source>
        <dbReference type="EMBL" id="CCD21302.1"/>
    </source>
</evidence>
<feature type="compositionally biased region" description="Basic and acidic residues" evidence="1">
    <location>
        <begin position="267"/>
        <end position="310"/>
    </location>
</feature>
<feature type="compositionally biased region" description="Basic and acidic residues" evidence="1">
    <location>
        <begin position="111"/>
        <end position="122"/>
    </location>
</feature>
<evidence type="ECO:0000256" key="1">
    <source>
        <dbReference type="SAM" id="MobiDB-lite"/>
    </source>
</evidence>
<feature type="compositionally biased region" description="Basic residues" evidence="1">
    <location>
        <begin position="1"/>
        <end position="12"/>
    </location>
</feature>